<dbReference type="OMA" id="NNEAMSH"/>
<evidence type="ECO:0000313" key="3">
    <source>
        <dbReference type="Proteomes" id="UP000198287"/>
    </source>
</evidence>
<dbReference type="OrthoDB" id="6784356at2759"/>
<sequence length="277" mass="30680">MPYSIVHFVETDEVEIIPINWLSASKNKCWWPPYKSSERQSKAVMNGDTPNQQVWLSFDVKVLGGGKIFGSYNQAKNNVGKALEETDPEFESDLEVTGRGQRHKKTVHLPPPGDSDSEEEPPKMKQNRSIPTKTIPPPPQYFSLVGEGLQSEKEDGHESSLPGPSDPPSPTNSQQYQGTLSSEQVLSSSHELESRSIPQAEDIDTTFGRDNGTSPNAGNLEAIQGLENLGNADDDEIWEAIKNWLKNSNKRIESDRKKLEKSNAALPLRNTGPESDN</sequence>
<accession>A0A226DN90</accession>
<gene>
    <name evidence="2" type="ORF">Fcan01_18420</name>
</gene>
<organism evidence="2 3">
    <name type="scientific">Folsomia candida</name>
    <name type="common">Springtail</name>
    <dbReference type="NCBI Taxonomy" id="158441"/>
    <lineage>
        <taxon>Eukaryota</taxon>
        <taxon>Metazoa</taxon>
        <taxon>Ecdysozoa</taxon>
        <taxon>Arthropoda</taxon>
        <taxon>Hexapoda</taxon>
        <taxon>Collembola</taxon>
        <taxon>Entomobryomorpha</taxon>
        <taxon>Isotomoidea</taxon>
        <taxon>Isotomidae</taxon>
        <taxon>Proisotominae</taxon>
        <taxon>Folsomia</taxon>
    </lineage>
</organism>
<keyword evidence="3" id="KW-1185">Reference proteome</keyword>
<dbReference type="AlphaFoldDB" id="A0A226DN90"/>
<feature type="compositionally biased region" description="Polar residues" evidence="1">
    <location>
        <begin position="174"/>
        <end position="189"/>
    </location>
</feature>
<dbReference type="Proteomes" id="UP000198287">
    <property type="component" value="Unassembled WGS sequence"/>
</dbReference>
<proteinExistence type="predicted"/>
<comment type="caution">
    <text evidence="2">The sequence shown here is derived from an EMBL/GenBank/DDBJ whole genome shotgun (WGS) entry which is preliminary data.</text>
</comment>
<evidence type="ECO:0000256" key="1">
    <source>
        <dbReference type="SAM" id="MobiDB-lite"/>
    </source>
</evidence>
<feature type="compositionally biased region" description="Basic and acidic residues" evidence="1">
    <location>
        <begin position="252"/>
        <end position="261"/>
    </location>
</feature>
<feature type="compositionally biased region" description="Acidic residues" evidence="1">
    <location>
        <begin position="85"/>
        <end position="94"/>
    </location>
</feature>
<feature type="region of interest" description="Disordered" evidence="1">
    <location>
        <begin position="252"/>
        <end position="277"/>
    </location>
</feature>
<feature type="region of interest" description="Disordered" evidence="1">
    <location>
        <begin position="83"/>
        <end position="219"/>
    </location>
</feature>
<reference evidence="2 3" key="1">
    <citation type="submission" date="2015-12" db="EMBL/GenBank/DDBJ databases">
        <title>The genome of Folsomia candida.</title>
        <authorList>
            <person name="Faddeeva A."/>
            <person name="Derks M.F."/>
            <person name="Anvar Y."/>
            <person name="Smit S."/>
            <person name="Van Straalen N."/>
            <person name="Roelofs D."/>
        </authorList>
    </citation>
    <scope>NUCLEOTIDE SEQUENCE [LARGE SCALE GENOMIC DNA]</scope>
    <source>
        <strain evidence="2 3">VU population</strain>
        <tissue evidence="2">Whole body</tissue>
    </source>
</reference>
<name>A0A226DN90_FOLCA</name>
<dbReference type="EMBL" id="LNIX01000014">
    <property type="protein sequence ID" value="OXA47005.1"/>
    <property type="molecule type" value="Genomic_DNA"/>
</dbReference>
<evidence type="ECO:0000313" key="2">
    <source>
        <dbReference type="EMBL" id="OXA47005.1"/>
    </source>
</evidence>
<protein>
    <submittedName>
        <fullName evidence="2">Uncharacterized protein</fullName>
    </submittedName>
</protein>